<dbReference type="EMBL" id="LT981265">
    <property type="protein sequence ID" value="SPC33562.1"/>
    <property type="molecule type" value="Genomic_DNA"/>
</dbReference>
<dbReference type="CDD" id="cd00090">
    <property type="entry name" value="HTH_ARSR"/>
    <property type="match status" value="1"/>
</dbReference>
<dbReference type="SUPFAM" id="SSF46785">
    <property type="entry name" value="Winged helix' DNA-binding domain"/>
    <property type="match status" value="1"/>
</dbReference>
<name>A0A2K5APJ2_9ARCH</name>
<organism evidence="2 3">
    <name type="scientific">Candidatus Nitrosocaldus cavascurensis</name>
    <dbReference type="NCBI Taxonomy" id="2058097"/>
    <lineage>
        <taxon>Archaea</taxon>
        <taxon>Nitrososphaerota</taxon>
        <taxon>Nitrososphaeria</taxon>
        <taxon>Candidatus Nitrosocaldales</taxon>
        <taxon>Candidatus Nitrosocaldaceae</taxon>
        <taxon>Candidatus Nitrosocaldus</taxon>
    </lineage>
</organism>
<feature type="domain" description="HTH arsR-type" evidence="1">
    <location>
        <begin position="7"/>
        <end position="104"/>
    </location>
</feature>
<dbReference type="RefSeq" id="WP_103287602.1">
    <property type="nucleotide sequence ID" value="NZ_LT981265.1"/>
</dbReference>
<evidence type="ECO:0000259" key="1">
    <source>
        <dbReference type="PROSITE" id="PS50987"/>
    </source>
</evidence>
<dbReference type="KEGG" id="ncv:NCAV_0368"/>
<dbReference type="Pfam" id="PF12840">
    <property type="entry name" value="HTH_20"/>
    <property type="match status" value="1"/>
</dbReference>
<gene>
    <name evidence="2" type="ORF">NCAV_0368</name>
</gene>
<evidence type="ECO:0000313" key="3">
    <source>
        <dbReference type="Proteomes" id="UP000236248"/>
    </source>
</evidence>
<dbReference type="InterPro" id="IPR001845">
    <property type="entry name" value="HTH_ArsR_DNA-bd_dom"/>
</dbReference>
<evidence type="ECO:0000313" key="2">
    <source>
        <dbReference type="EMBL" id="SPC33562.1"/>
    </source>
</evidence>
<dbReference type="PROSITE" id="PS50987">
    <property type="entry name" value="HTH_ARSR_2"/>
    <property type="match status" value="1"/>
</dbReference>
<dbReference type="Gene3D" id="1.10.10.10">
    <property type="entry name" value="Winged helix-like DNA-binding domain superfamily/Winged helix DNA-binding domain"/>
    <property type="match status" value="1"/>
</dbReference>
<dbReference type="InterPro" id="IPR036388">
    <property type="entry name" value="WH-like_DNA-bd_sf"/>
</dbReference>
<dbReference type="AlphaFoldDB" id="A0A2K5APJ2"/>
<reference evidence="3" key="1">
    <citation type="submission" date="2018-01" db="EMBL/GenBank/DDBJ databases">
        <authorList>
            <person name="Kerou L M."/>
        </authorList>
    </citation>
    <scope>NUCLEOTIDE SEQUENCE [LARGE SCALE GENOMIC DNA]</scope>
    <source>
        <strain evidence="3">SCU2</strain>
    </source>
</reference>
<dbReference type="GeneID" id="41594466"/>
<dbReference type="GO" id="GO:0003700">
    <property type="term" value="F:DNA-binding transcription factor activity"/>
    <property type="evidence" value="ECO:0007669"/>
    <property type="project" value="InterPro"/>
</dbReference>
<protein>
    <submittedName>
        <fullName evidence="2">Putative Helix-turn-helix domain</fullName>
    </submittedName>
</protein>
<proteinExistence type="predicted"/>
<keyword evidence="3" id="KW-1185">Reference proteome</keyword>
<dbReference type="SMART" id="SM00418">
    <property type="entry name" value="HTH_ARSR"/>
    <property type="match status" value="1"/>
</dbReference>
<dbReference type="InterPro" id="IPR036390">
    <property type="entry name" value="WH_DNA-bd_sf"/>
</dbReference>
<dbReference type="Proteomes" id="UP000236248">
    <property type="component" value="Chromosome NCAV"/>
</dbReference>
<sequence>MNDASSSDDEDIHITADLLYELASPSRLAILYELSKGRELRLGEVARALNLTMQETHRNMARLVDAGLVAKNTNGRFVLTECGMLTARQLNYFRFIAKHIDILRSYTLTRIPSVFMNRVGELVNCRVVHGVSVVLEKLKALEARAEEYINIIVAQAWYEEGKILIDRLSNGINIRMILTNSTIVPKEIIDSGIPKTMHGFKLKGVLQTRVAESVGAAVYVSEREAGLMLPNLSSIFDMNILFLSEDKYFHTWCSDLFMHYWNSADEAKGVERIVRIVE</sequence>
<accession>A0A2K5APJ2</accession>
<dbReference type="InterPro" id="IPR011991">
    <property type="entry name" value="ArsR-like_HTH"/>
</dbReference>